<proteinExistence type="predicted"/>
<keyword evidence="3" id="KW-1185">Reference proteome</keyword>
<reference evidence="2 3" key="1">
    <citation type="submission" date="2019-06" db="EMBL/GenBank/DDBJ databases">
        <authorList>
            <person name="Broberg M."/>
        </authorList>
    </citation>
    <scope>NUCLEOTIDE SEQUENCE [LARGE SCALE GENOMIC DNA]</scope>
</reference>
<feature type="compositionally biased region" description="Basic and acidic residues" evidence="1">
    <location>
        <begin position="65"/>
        <end position="76"/>
    </location>
</feature>
<comment type="caution">
    <text evidence="2">The sequence shown here is derived from an EMBL/GenBank/DDBJ whole genome shotgun (WGS) entry which is preliminary data.</text>
</comment>
<gene>
    <name evidence="2" type="ORF">CLO192961_LOCUS315764</name>
</gene>
<evidence type="ECO:0000313" key="2">
    <source>
        <dbReference type="EMBL" id="VUC31910.1"/>
    </source>
</evidence>
<name>A0ABY6UKW8_BIOOC</name>
<sequence>MENSDIEEEGSTMRCRLQRRWAHEYALRLPGYNKLPCPTTNGGATLITPPSTPLPQRPYQYPAPGHDESRPRRHGPDALSQSLLEMCIQIRYNQTASVWGDTDRETENDQIYRDVVVINDLMIAHGIVKFENWDESAEVEELSARKARDAAFMKDFCRNFPLPKDRPSKLPDTNDPKVSRMTEEQRISISLAHYYYGQKRKAAEDPLDAERPKKK</sequence>
<feature type="region of interest" description="Disordered" evidence="1">
    <location>
        <begin position="163"/>
        <end position="184"/>
    </location>
</feature>
<dbReference type="EMBL" id="CABFNS010000837">
    <property type="protein sequence ID" value="VUC31910.1"/>
    <property type="molecule type" value="Genomic_DNA"/>
</dbReference>
<organism evidence="2 3">
    <name type="scientific">Bionectria ochroleuca</name>
    <name type="common">Gliocladium roseum</name>
    <dbReference type="NCBI Taxonomy" id="29856"/>
    <lineage>
        <taxon>Eukaryota</taxon>
        <taxon>Fungi</taxon>
        <taxon>Dikarya</taxon>
        <taxon>Ascomycota</taxon>
        <taxon>Pezizomycotina</taxon>
        <taxon>Sordariomycetes</taxon>
        <taxon>Hypocreomycetidae</taxon>
        <taxon>Hypocreales</taxon>
        <taxon>Bionectriaceae</taxon>
        <taxon>Clonostachys</taxon>
    </lineage>
</organism>
<evidence type="ECO:0000313" key="3">
    <source>
        <dbReference type="Proteomes" id="UP000766486"/>
    </source>
</evidence>
<protein>
    <submittedName>
        <fullName evidence="2">Uncharacterized protein</fullName>
    </submittedName>
</protein>
<accession>A0ABY6UKW8</accession>
<dbReference type="Proteomes" id="UP000766486">
    <property type="component" value="Unassembled WGS sequence"/>
</dbReference>
<evidence type="ECO:0000256" key="1">
    <source>
        <dbReference type="SAM" id="MobiDB-lite"/>
    </source>
</evidence>
<feature type="region of interest" description="Disordered" evidence="1">
    <location>
        <begin position="40"/>
        <end position="77"/>
    </location>
</feature>